<dbReference type="PROSITE" id="PS51819">
    <property type="entry name" value="VOC"/>
    <property type="match status" value="1"/>
</dbReference>
<sequence length="148" mass="16769">MKGKEVRIGTGLLVGDMKKMVHFYRDLLGFQTQWTDGDFAEFETASGDLALFMYSREAFVQAIDESYVPPKGINQTFELALWLPCFADVDAEYERLSKLGLSFPTGAPMTFSFGIRNFYVTDPEGNLLEIGSTNEQYPQQIPRQTMII</sequence>
<dbReference type="InterPro" id="IPR037523">
    <property type="entry name" value="VOC_core"/>
</dbReference>
<dbReference type="Gene3D" id="3.10.180.10">
    <property type="entry name" value="2,3-Dihydroxybiphenyl 1,2-Dioxygenase, domain 1"/>
    <property type="match status" value="1"/>
</dbReference>
<name>A0AAW8SX90_9ENTE</name>
<dbReference type="EMBL" id="JARPXM010000006">
    <property type="protein sequence ID" value="MDT2538091.1"/>
    <property type="molecule type" value="Genomic_DNA"/>
</dbReference>
<evidence type="ECO:0000313" key="2">
    <source>
        <dbReference type="EMBL" id="MDT2538091.1"/>
    </source>
</evidence>
<dbReference type="InterPro" id="IPR004360">
    <property type="entry name" value="Glyas_Fos-R_dOase_dom"/>
</dbReference>
<dbReference type="Pfam" id="PF00903">
    <property type="entry name" value="Glyoxalase"/>
    <property type="match status" value="1"/>
</dbReference>
<dbReference type="AlphaFoldDB" id="A0AAW8SX90"/>
<evidence type="ECO:0000313" key="3">
    <source>
        <dbReference type="Proteomes" id="UP001249240"/>
    </source>
</evidence>
<dbReference type="Proteomes" id="UP001249240">
    <property type="component" value="Unassembled WGS sequence"/>
</dbReference>
<dbReference type="SUPFAM" id="SSF54593">
    <property type="entry name" value="Glyoxalase/Bleomycin resistance protein/Dihydroxybiphenyl dioxygenase"/>
    <property type="match status" value="1"/>
</dbReference>
<dbReference type="InterPro" id="IPR029068">
    <property type="entry name" value="Glyas_Bleomycin-R_OHBP_Dase"/>
</dbReference>
<reference evidence="2" key="1">
    <citation type="submission" date="2023-03" db="EMBL/GenBank/DDBJ databases">
        <authorList>
            <person name="Shen W."/>
            <person name="Cai J."/>
        </authorList>
    </citation>
    <scope>NUCLEOTIDE SEQUENCE</scope>
    <source>
        <strain evidence="2">B646-2</strain>
    </source>
</reference>
<protein>
    <submittedName>
        <fullName evidence="2">VOC family protein</fullName>
    </submittedName>
</protein>
<evidence type="ECO:0000259" key="1">
    <source>
        <dbReference type="PROSITE" id="PS51819"/>
    </source>
</evidence>
<accession>A0AAW8SX90</accession>
<gene>
    <name evidence="2" type="ORF">P7D78_08140</name>
</gene>
<comment type="caution">
    <text evidence="2">The sequence shown here is derived from an EMBL/GenBank/DDBJ whole genome shotgun (WGS) entry which is preliminary data.</text>
</comment>
<proteinExistence type="predicted"/>
<feature type="domain" description="VOC" evidence="1">
    <location>
        <begin position="4"/>
        <end position="133"/>
    </location>
</feature>
<organism evidence="2 3">
    <name type="scientific">Enterococcus raffinosus</name>
    <dbReference type="NCBI Taxonomy" id="71452"/>
    <lineage>
        <taxon>Bacteria</taxon>
        <taxon>Bacillati</taxon>
        <taxon>Bacillota</taxon>
        <taxon>Bacilli</taxon>
        <taxon>Lactobacillales</taxon>
        <taxon>Enterococcaceae</taxon>
        <taxon>Enterococcus</taxon>
    </lineage>
</organism>
<dbReference type="RefSeq" id="WP_010745274.1">
    <property type="nucleotide sequence ID" value="NZ_BAAAXM010000015.1"/>
</dbReference>